<evidence type="ECO:0000256" key="9">
    <source>
        <dbReference type="HAMAP-Rule" id="MF_01057"/>
    </source>
</evidence>
<dbReference type="NCBIfam" id="NF001080">
    <property type="entry name" value="PRK00121.2-2"/>
    <property type="match status" value="1"/>
</dbReference>
<dbReference type="FunFam" id="3.40.50.150:FF:000035">
    <property type="entry name" value="tRNA (guanine-N(7)-)-methyltransferase"/>
    <property type="match status" value="1"/>
</dbReference>
<evidence type="ECO:0000256" key="4">
    <source>
        <dbReference type="ARBA" id="ARBA00022679"/>
    </source>
</evidence>
<evidence type="ECO:0000256" key="8">
    <source>
        <dbReference type="ARBA" id="ARBA00060767"/>
    </source>
</evidence>
<dbReference type="GO" id="GO:0008176">
    <property type="term" value="F:tRNA (guanine(46)-N7)-methyltransferase activity"/>
    <property type="evidence" value="ECO:0007669"/>
    <property type="project" value="UniProtKB-UniRule"/>
</dbReference>
<evidence type="ECO:0000256" key="7">
    <source>
        <dbReference type="ARBA" id="ARBA00060552"/>
    </source>
</evidence>
<proteinExistence type="inferred from homology"/>
<dbReference type="SUPFAM" id="SSF53335">
    <property type="entry name" value="S-adenosyl-L-methionine-dependent methyltransferases"/>
    <property type="match status" value="1"/>
</dbReference>
<feature type="binding site" evidence="9">
    <location>
        <position position="148"/>
    </location>
    <ligand>
        <name>substrate</name>
    </ligand>
</feature>
<feature type="binding site" evidence="9">
    <location>
        <position position="112"/>
    </location>
    <ligand>
        <name>S-adenosyl-L-methionine</name>
        <dbReference type="ChEBI" id="CHEBI:59789"/>
    </ligand>
</feature>
<keyword evidence="5 9" id="KW-0949">S-adenosyl-L-methionine</keyword>
<name>A0A1G8NGC9_9BACI</name>
<evidence type="ECO:0000256" key="2">
    <source>
        <dbReference type="ARBA" id="ARBA00003015"/>
    </source>
</evidence>
<keyword evidence="4 9" id="KW-0808">Transferase</keyword>
<organism evidence="10 11">
    <name type="scientific">Natribacillus halophilus</name>
    <dbReference type="NCBI Taxonomy" id="549003"/>
    <lineage>
        <taxon>Bacteria</taxon>
        <taxon>Bacillati</taxon>
        <taxon>Bacillota</taxon>
        <taxon>Bacilli</taxon>
        <taxon>Bacillales</taxon>
        <taxon>Bacillaceae</taxon>
        <taxon>Natribacillus</taxon>
    </lineage>
</organism>
<dbReference type="Gene3D" id="3.40.50.150">
    <property type="entry name" value="Vaccinia Virus protein VP39"/>
    <property type="match status" value="1"/>
</dbReference>
<evidence type="ECO:0000256" key="5">
    <source>
        <dbReference type="ARBA" id="ARBA00022691"/>
    </source>
</evidence>
<comment type="similarity">
    <text evidence="8 9">Belongs to the class I-like SAM-binding methyltransferase superfamily. TrmB family.</text>
</comment>
<dbReference type="Pfam" id="PF02390">
    <property type="entry name" value="Methyltransf_4"/>
    <property type="match status" value="1"/>
</dbReference>
<dbReference type="PANTHER" id="PTHR23417:SF14">
    <property type="entry name" value="PENTACOTRIPEPTIDE-REPEAT REGION OF PRORP DOMAIN-CONTAINING PROTEIN"/>
    <property type="match status" value="1"/>
</dbReference>
<keyword evidence="6 9" id="KW-0819">tRNA processing</keyword>
<dbReference type="PROSITE" id="PS51625">
    <property type="entry name" value="SAM_MT_TRMB"/>
    <property type="match status" value="1"/>
</dbReference>
<evidence type="ECO:0000256" key="3">
    <source>
        <dbReference type="ARBA" id="ARBA00022603"/>
    </source>
</evidence>
<comment type="pathway">
    <text evidence="7 9">tRNA modification; N(7)-methylguanine-tRNA biosynthesis.</text>
</comment>
<dbReference type="GO" id="GO:0043527">
    <property type="term" value="C:tRNA methyltransferase complex"/>
    <property type="evidence" value="ECO:0007669"/>
    <property type="project" value="TreeGrafter"/>
</dbReference>
<gene>
    <name evidence="9" type="primary">trmB</name>
    <name evidence="10" type="ORF">SAMN04488123_10668</name>
</gene>
<dbReference type="OrthoDB" id="9802090at2"/>
<evidence type="ECO:0000256" key="6">
    <source>
        <dbReference type="ARBA" id="ARBA00022694"/>
    </source>
</evidence>
<dbReference type="InterPro" id="IPR003358">
    <property type="entry name" value="tRNA_(Gua-N-7)_MeTrfase_Trmb"/>
</dbReference>
<feature type="binding site" evidence="9">
    <location>
        <position position="90"/>
    </location>
    <ligand>
        <name>S-adenosyl-L-methionine</name>
        <dbReference type="ChEBI" id="CHEBI:59789"/>
    </ligand>
</feature>
<protein>
    <recommendedName>
        <fullName evidence="9">tRNA (guanine-N(7)-)-methyltransferase</fullName>
        <ecNumber evidence="9">2.1.1.33</ecNumber>
    </recommendedName>
    <alternativeName>
        <fullName evidence="9">tRNA (guanine(46)-N(7))-methyltransferase</fullName>
    </alternativeName>
    <alternativeName>
        <fullName evidence="9">tRNA(m7G46)-methyltransferase</fullName>
    </alternativeName>
</protein>
<feature type="binding site" evidence="9">
    <location>
        <position position="116"/>
    </location>
    <ligand>
        <name>substrate</name>
    </ligand>
</feature>
<evidence type="ECO:0000313" key="10">
    <source>
        <dbReference type="EMBL" id="SDI79218.1"/>
    </source>
</evidence>
<feature type="binding site" evidence="9">
    <location>
        <position position="65"/>
    </location>
    <ligand>
        <name>S-adenosyl-L-methionine</name>
        <dbReference type="ChEBI" id="CHEBI:59789"/>
    </ligand>
</feature>
<dbReference type="EC" id="2.1.1.33" evidence="9"/>
<dbReference type="EMBL" id="FNEN01000006">
    <property type="protein sequence ID" value="SDI79218.1"/>
    <property type="molecule type" value="Genomic_DNA"/>
</dbReference>
<comment type="catalytic activity">
    <reaction evidence="1 9">
        <text>guanosine(46) in tRNA + S-adenosyl-L-methionine = N(7)-methylguanosine(46) in tRNA + S-adenosyl-L-homocysteine</text>
        <dbReference type="Rhea" id="RHEA:42708"/>
        <dbReference type="Rhea" id="RHEA-COMP:10188"/>
        <dbReference type="Rhea" id="RHEA-COMP:10189"/>
        <dbReference type="ChEBI" id="CHEBI:57856"/>
        <dbReference type="ChEBI" id="CHEBI:59789"/>
        <dbReference type="ChEBI" id="CHEBI:74269"/>
        <dbReference type="ChEBI" id="CHEBI:74480"/>
        <dbReference type="EC" id="2.1.1.33"/>
    </reaction>
</comment>
<keyword evidence="11" id="KW-1185">Reference proteome</keyword>
<dbReference type="InterPro" id="IPR055361">
    <property type="entry name" value="tRNA_methyltr_TrmB_bact"/>
</dbReference>
<accession>A0A1G8NGC9</accession>
<dbReference type="NCBIfam" id="TIGR00091">
    <property type="entry name" value="tRNA (guanosine(46)-N7)-methyltransferase TrmB"/>
    <property type="match status" value="1"/>
</dbReference>
<feature type="binding site" evidence="9">
    <location>
        <position position="40"/>
    </location>
    <ligand>
        <name>S-adenosyl-L-methionine</name>
        <dbReference type="ChEBI" id="CHEBI:59789"/>
    </ligand>
</feature>
<dbReference type="Proteomes" id="UP000198853">
    <property type="component" value="Unassembled WGS sequence"/>
</dbReference>
<feature type="region of interest" description="Interaction with RNA" evidence="9">
    <location>
        <begin position="118"/>
        <end position="123"/>
    </location>
</feature>
<comment type="function">
    <text evidence="2 9">Catalyzes the formation of N(7)-methylguanine at position 46 (m7G46) in tRNA.</text>
</comment>
<dbReference type="RefSeq" id="WP_090398037.1">
    <property type="nucleotide sequence ID" value="NZ_FNEN01000006.1"/>
</dbReference>
<dbReference type="InterPro" id="IPR029063">
    <property type="entry name" value="SAM-dependent_MTases_sf"/>
</dbReference>
<reference evidence="10 11" key="1">
    <citation type="submission" date="2016-10" db="EMBL/GenBank/DDBJ databases">
        <authorList>
            <person name="de Groot N.N."/>
        </authorList>
    </citation>
    <scope>NUCLEOTIDE SEQUENCE [LARGE SCALE GENOMIC DNA]</scope>
    <source>
        <strain evidence="10 11">DSM 21771</strain>
    </source>
</reference>
<dbReference type="HAMAP" id="MF_01057">
    <property type="entry name" value="tRNA_methyltr_TrmB"/>
    <property type="match status" value="1"/>
</dbReference>
<dbReference type="CDD" id="cd02440">
    <property type="entry name" value="AdoMet_MTases"/>
    <property type="match status" value="1"/>
</dbReference>
<keyword evidence="3 9" id="KW-0489">Methyltransferase</keyword>
<dbReference type="AlphaFoldDB" id="A0A1G8NGC9"/>
<evidence type="ECO:0000256" key="1">
    <source>
        <dbReference type="ARBA" id="ARBA00000142"/>
    </source>
</evidence>
<dbReference type="UniPathway" id="UPA00989"/>
<sequence length="208" mass="24576">MRLRKRPGAIEILRERPEIVPPRPKELRGRWAGKQSLHVELGTGKGQFLTEMAEKHPAVSFIGVEKIESVLSYAVERNDQQDNLRFIHGDVAELGDYFADGEVDRIYLNFTDPWPKTRHEKRRLTYPTFLRLYERLLSPTGDIHFKTDNEDFFTYSVMYFSQNGYHLRNLTLDLHENEPEDNVRTEYEQKFAERGQRIFRVEAYLPIS</sequence>
<dbReference type="PANTHER" id="PTHR23417">
    <property type="entry name" value="3-DEOXY-D-MANNO-OCTULOSONIC-ACID TRANSFERASE/TRNA GUANINE-N 7 - -METHYLTRANSFERASE"/>
    <property type="match status" value="1"/>
</dbReference>
<evidence type="ECO:0000313" key="11">
    <source>
        <dbReference type="Proteomes" id="UP000198853"/>
    </source>
</evidence>
<feature type="binding site" evidence="9">
    <location>
        <begin position="185"/>
        <end position="188"/>
    </location>
    <ligand>
        <name>substrate</name>
    </ligand>
</feature>